<comment type="caution">
    <text evidence="3">The sequence shown here is derived from an EMBL/GenBank/DDBJ whole genome shotgun (WGS) entry which is preliminary data.</text>
</comment>
<keyword evidence="1" id="KW-0175">Coiled coil</keyword>
<accession>A0A6L2MCX2</accession>
<sequence length="633" mass="72149">MEHVADKGVYKELRDSLMRAATSASSIEAGQDSGNINKTQSKATPNESSSQGTDSGGGPRCQETIRDITAQTKFESVSKHFNDSLLARGGEEVFVAEQEVVKDVNANVVEEVVNVAQDSAATTTINTEELTLAQTLEALKTLKPKVKGNVIHEREEPEPMKPKKKDQIRIDEEAAKRLQAEFDEEERLLAERLQAQEQEELFDAEKATLFVQLLEKRRKHFVAKRAEEKRNKPPTQAQKKKIMEDLKDLYKLVKARYGSTRPVDNMDYLLWSDMKLMFEPYVQDEVWKRQQGYKVLKWKLYASCGVHSLRMQSIQIYMLVEKKFPLTPPTLSMMLERKLQIDYEKYMIIVGADNRPPMLEKSMYDSWKSRMELYIENRESGRMILNSVLNGLLVWPTINEENGLPPNVYAIVNHQKFGKEIWDRVKLLMQGTKLLLQEKECLVVPVFSQEDDPIACLNKAMAFLSVEGRKVLLNVIIVKMKDTCLGNALSLRGQGMLHGLRKRKCLLKHKNSTEDLDAYDSDYDDVSNANTDLMANLSNYGSDVILEVPHSEPNHNDIENQSVHAMQDFEQVSVVDFSDNEITSDSNIISYSKYGKKHNRLLDDLKVTAVKVCVTAAKQNIVIFSNLNEKYAK</sequence>
<gene>
    <name evidence="3" type="ORF">Tci_043716</name>
</gene>
<feature type="region of interest" description="Disordered" evidence="2">
    <location>
        <begin position="20"/>
        <end position="64"/>
    </location>
</feature>
<feature type="compositionally biased region" description="Polar residues" evidence="2">
    <location>
        <begin position="22"/>
        <end position="53"/>
    </location>
</feature>
<proteinExistence type="predicted"/>
<dbReference type="AlphaFoldDB" id="A0A6L2MCX2"/>
<evidence type="ECO:0000256" key="1">
    <source>
        <dbReference type="SAM" id="Coils"/>
    </source>
</evidence>
<protein>
    <submittedName>
        <fullName evidence="3">Uncharacterized protein</fullName>
    </submittedName>
</protein>
<reference evidence="3" key="1">
    <citation type="journal article" date="2019" name="Sci. Rep.">
        <title>Draft genome of Tanacetum cinerariifolium, the natural source of mosquito coil.</title>
        <authorList>
            <person name="Yamashiro T."/>
            <person name="Shiraishi A."/>
            <person name="Satake H."/>
            <person name="Nakayama K."/>
        </authorList>
    </citation>
    <scope>NUCLEOTIDE SEQUENCE</scope>
</reference>
<evidence type="ECO:0000256" key="2">
    <source>
        <dbReference type="SAM" id="MobiDB-lite"/>
    </source>
</evidence>
<feature type="coiled-coil region" evidence="1">
    <location>
        <begin position="168"/>
        <end position="195"/>
    </location>
</feature>
<organism evidence="3">
    <name type="scientific">Tanacetum cinerariifolium</name>
    <name type="common">Dalmatian daisy</name>
    <name type="synonym">Chrysanthemum cinerariifolium</name>
    <dbReference type="NCBI Taxonomy" id="118510"/>
    <lineage>
        <taxon>Eukaryota</taxon>
        <taxon>Viridiplantae</taxon>
        <taxon>Streptophyta</taxon>
        <taxon>Embryophyta</taxon>
        <taxon>Tracheophyta</taxon>
        <taxon>Spermatophyta</taxon>
        <taxon>Magnoliopsida</taxon>
        <taxon>eudicotyledons</taxon>
        <taxon>Gunneridae</taxon>
        <taxon>Pentapetalae</taxon>
        <taxon>asterids</taxon>
        <taxon>campanulids</taxon>
        <taxon>Asterales</taxon>
        <taxon>Asteraceae</taxon>
        <taxon>Asteroideae</taxon>
        <taxon>Anthemideae</taxon>
        <taxon>Anthemidinae</taxon>
        <taxon>Tanacetum</taxon>
    </lineage>
</organism>
<evidence type="ECO:0000313" key="3">
    <source>
        <dbReference type="EMBL" id="GEU71738.1"/>
    </source>
</evidence>
<name>A0A6L2MCX2_TANCI</name>
<dbReference type="EMBL" id="BKCJ010006360">
    <property type="protein sequence ID" value="GEU71738.1"/>
    <property type="molecule type" value="Genomic_DNA"/>
</dbReference>